<dbReference type="EMBL" id="MVGC01000016">
    <property type="protein sequence ID" value="RJE26713.1"/>
    <property type="molecule type" value="Genomic_DNA"/>
</dbReference>
<sequence length="422" mass="47000">MPRTYKSGSANLHIDLAAPPKWSYAAGAEIIGNVTRHSPVVSPEASVTLRLNGRVKTKITVSRGQNGKDVYRGRWNLFQPRSVLLYKGPLHLGQDGSDPLLWPFSINLPTGPDLSVLTGHFKGESFLPLNEDHVTNSPLPGTAFVINDSIGSRTSHGFVEYFLTATLQYNRAGSLETDAATLPITVRHPPGPIPATVIYRTKPWTTDEKIHSQRLVPGMESAELSFKQKTQKFFHSSKVPGLHFTVEIGSPRVIQFDNPEPFPFTVRLVPQRKTTSPAIRDVVYQFRLNWVKMKIKSSNTVIAPGNWIDSVHRHETEEKSSFNLEQAFSRLECPVMIPCSEGEKNKVNIGSMLQLVLHSNGLNAWLTSGGRPLPLVANFAPDYTTYNIRHRNLTVEWELSLSLVEETISVKAKLPVQILPAF</sequence>
<dbReference type="OrthoDB" id="2333384at2759"/>
<name>A0A3A2ZWK1_9EURO</name>
<comment type="caution">
    <text evidence="1">The sequence shown here is derived from an EMBL/GenBank/DDBJ whole genome shotgun (WGS) entry which is preliminary data.</text>
</comment>
<dbReference type="Proteomes" id="UP000266188">
    <property type="component" value="Unassembled WGS sequence"/>
</dbReference>
<dbReference type="Gene3D" id="2.60.40.640">
    <property type="match status" value="1"/>
</dbReference>
<reference evidence="2" key="1">
    <citation type="submission" date="2017-02" db="EMBL/GenBank/DDBJ databases">
        <authorList>
            <person name="Tafer H."/>
            <person name="Lopandic K."/>
        </authorList>
    </citation>
    <scope>NUCLEOTIDE SEQUENCE [LARGE SCALE GENOMIC DNA]</scope>
    <source>
        <strain evidence="2">CBS 366.77</strain>
    </source>
</reference>
<dbReference type="AlphaFoldDB" id="A0A3A2ZWK1"/>
<evidence type="ECO:0000313" key="1">
    <source>
        <dbReference type="EMBL" id="RJE26713.1"/>
    </source>
</evidence>
<accession>A0A3A2ZWK1</accession>
<proteinExistence type="predicted"/>
<protein>
    <recommendedName>
        <fullName evidence="3">Arrestin-like N-terminal domain-containing protein</fullName>
    </recommendedName>
</protein>
<organism evidence="1 2">
    <name type="scientific">Aspergillus sclerotialis</name>
    <dbReference type="NCBI Taxonomy" id="2070753"/>
    <lineage>
        <taxon>Eukaryota</taxon>
        <taxon>Fungi</taxon>
        <taxon>Dikarya</taxon>
        <taxon>Ascomycota</taxon>
        <taxon>Pezizomycotina</taxon>
        <taxon>Eurotiomycetes</taxon>
        <taxon>Eurotiomycetidae</taxon>
        <taxon>Eurotiales</taxon>
        <taxon>Aspergillaceae</taxon>
        <taxon>Aspergillus</taxon>
        <taxon>Aspergillus subgen. Polypaecilum</taxon>
    </lineage>
</organism>
<dbReference type="InterPro" id="IPR014752">
    <property type="entry name" value="Arrestin-like_C"/>
</dbReference>
<keyword evidence="2" id="KW-1185">Reference proteome</keyword>
<gene>
    <name evidence="1" type="ORF">PHISCL_00944</name>
</gene>
<evidence type="ECO:0000313" key="2">
    <source>
        <dbReference type="Proteomes" id="UP000266188"/>
    </source>
</evidence>
<evidence type="ECO:0008006" key="3">
    <source>
        <dbReference type="Google" id="ProtNLM"/>
    </source>
</evidence>